<accession>A0AAN7ANJ4</accession>
<dbReference type="AlphaFoldDB" id="A0AAN7ANJ4"/>
<feature type="region of interest" description="Disordered" evidence="1">
    <location>
        <begin position="69"/>
        <end position="102"/>
    </location>
</feature>
<comment type="caution">
    <text evidence="2">The sequence shown here is derived from an EMBL/GenBank/DDBJ whole genome shotgun (WGS) entry which is preliminary data.</text>
</comment>
<reference evidence="2" key="1">
    <citation type="journal article" date="2023" name="Mol. Phylogenet. Evol.">
        <title>Genome-scale phylogeny and comparative genomics of the fungal order Sordariales.</title>
        <authorList>
            <person name="Hensen N."/>
            <person name="Bonometti L."/>
            <person name="Westerberg I."/>
            <person name="Brannstrom I.O."/>
            <person name="Guillou S."/>
            <person name="Cros-Aarteil S."/>
            <person name="Calhoun S."/>
            <person name="Haridas S."/>
            <person name="Kuo A."/>
            <person name="Mondo S."/>
            <person name="Pangilinan J."/>
            <person name="Riley R."/>
            <person name="LaButti K."/>
            <person name="Andreopoulos B."/>
            <person name="Lipzen A."/>
            <person name="Chen C."/>
            <person name="Yan M."/>
            <person name="Daum C."/>
            <person name="Ng V."/>
            <person name="Clum A."/>
            <person name="Steindorff A."/>
            <person name="Ohm R.A."/>
            <person name="Martin F."/>
            <person name="Silar P."/>
            <person name="Natvig D.O."/>
            <person name="Lalanne C."/>
            <person name="Gautier V."/>
            <person name="Ament-Velasquez S.L."/>
            <person name="Kruys A."/>
            <person name="Hutchinson M.I."/>
            <person name="Powell A.J."/>
            <person name="Barry K."/>
            <person name="Miller A.N."/>
            <person name="Grigoriev I.V."/>
            <person name="Debuchy R."/>
            <person name="Gladieux P."/>
            <person name="Hiltunen Thoren M."/>
            <person name="Johannesson H."/>
        </authorList>
    </citation>
    <scope>NUCLEOTIDE SEQUENCE</scope>
    <source>
        <strain evidence="2">CBS 315.58</strain>
    </source>
</reference>
<evidence type="ECO:0000256" key="1">
    <source>
        <dbReference type="SAM" id="MobiDB-lite"/>
    </source>
</evidence>
<name>A0AAN7ANJ4_9PEZI</name>
<dbReference type="Proteomes" id="UP001303160">
    <property type="component" value="Unassembled WGS sequence"/>
</dbReference>
<feature type="compositionally biased region" description="Low complexity" evidence="1">
    <location>
        <begin position="69"/>
        <end position="92"/>
    </location>
</feature>
<keyword evidence="3" id="KW-1185">Reference proteome</keyword>
<organism evidence="2 3">
    <name type="scientific">Triangularia verruculosa</name>
    <dbReference type="NCBI Taxonomy" id="2587418"/>
    <lineage>
        <taxon>Eukaryota</taxon>
        <taxon>Fungi</taxon>
        <taxon>Dikarya</taxon>
        <taxon>Ascomycota</taxon>
        <taxon>Pezizomycotina</taxon>
        <taxon>Sordariomycetes</taxon>
        <taxon>Sordariomycetidae</taxon>
        <taxon>Sordariales</taxon>
        <taxon>Podosporaceae</taxon>
        <taxon>Triangularia</taxon>
    </lineage>
</organism>
<evidence type="ECO:0000313" key="3">
    <source>
        <dbReference type="Proteomes" id="UP001303160"/>
    </source>
</evidence>
<protein>
    <submittedName>
        <fullName evidence="2">Uncharacterized protein</fullName>
    </submittedName>
</protein>
<reference evidence="2" key="2">
    <citation type="submission" date="2023-05" db="EMBL/GenBank/DDBJ databases">
        <authorList>
            <consortium name="Lawrence Berkeley National Laboratory"/>
            <person name="Steindorff A."/>
            <person name="Hensen N."/>
            <person name="Bonometti L."/>
            <person name="Westerberg I."/>
            <person name="Brannstrom I.O."/>
            <person name="Guillou S."/>
            <person name="Cros-Aarteil S."/>
            <person name="Calhoun S."/>
            <person name="Haridas S."/>
            <person name="Kuo A."/>
            <person name="Mondo S."/>
            <person name="Pangilinan J."/>
            <person name="Riley R."/>
            <person name="Labutti K."/>
            <person name="Andreopoulos B."/>
            <person name="Lipzen A."/>
            <person name="Chen C."/>
            <person name="Yanf M."/>
            <person name="Daum C."/>
            <person name="Ng V."/>
            <person name="Clum A."/>
            <person name="Ohm R."/>
            <person name="Martin F."/>
            <person name="Silar P."/>
            <person name="Natvig D."/>
            <person name="Lalanne C."/>
            <person name="Gautier V."/>
            <person name="Ament-Velasquez S.L."/>
            <person name="Kruys A."/>
            <person name="Hutchinson M.I."/>
            <person name="Powell A.J."/>
            <person name="Barry K."/>
            <person name="Miller A.N."/>
            <person name="Grigoriev I.V."/>
            <person name="Debuchy R."/>
            <person name="Gladieux P."/>
            <person name="Thoren M.H."/>
            <person name="Johannesson H."/>
        </authorList>
    </citation>
    <scope>NUCLEOTIDE SEQUENCE</scope>
    <source>
        <strain evidence="2">CBS 315.58</strain>
    </source>
</reference>
<sequence length="102" mass="10982">MPYDPNTIAGCTWWHDNDGFISCDELLGFIGIPLDRFIIWYLSVTDIYGNFYTGFSYCVEGPAIPITTTPGSSTTTPITTPTTASPSMIITPGNGIATPTPI</sequence>
<dbReference type="EMBL" id="MU864015">
    <property type="protein sequence ID" value="KAK4195366.1"/>
    <property type="molecule type" value="Genomic_DNA"/>
</dbReference>
<proteinExistence type="predicted"/>
<gene>
    <name evidence="2" type="ORF">QBC40DRAFT_259052</name>
</gene>
<evidence type="ECO:0000313" key="2">
    <source>
        <dbReference type="EMBL" id="KAK4195366.1"/>
    </source>
</evidence>